<dbReference type="Pfam" id="PF11654">
    <property type="entry name" value="NCE101"/>
    <property type="match status" value="1"/>
</dbReference>
<evidence type="ECO:0008006" key="3">
    <source>
        <dbReference type="Google" id="ProtNLM"/>
    </source>
</evidence>
<evidence type="ECO:0000313" key="2">
    <source>
        <dbReference type="Proteomes" id="UP001305779"/>
    </source>
</evidence>
<protein>
    <recommendedName>
        <fullName evidence="3">Non-classical export protein 1</fullName>
    </recommendedName>
</protein>
<evidence type="ECO:0000313" key="1">
    <source>
        <dbReference type="EMBL" id="KAK4505001.1"/>
    </source>
</evidence>
<dbReference type="EMBL" id="JAXOVC010000002">
    <property type="protein sequence ID" value="KAK4505001.1"/>
    <property type="molecule type" value="Genomic_DNA"/>
</dbReference>
<accession>A0ABR0EUY6</accession>
<reference evidence="1 2" key="1">
    <citation type="journal article" date="2023" name="G3 (Bethesda)">
        <title>A chromosome-level genome assembly of Zasmidium syzygii isolated from banana leaves.</title>
        <authorList>
            <person name="van Westerhoven A.C."/>
            <person name="Mehrabi R."/>
            <person name="Talebi R."/>
            <person name="Steentjes M.B.F."/>
            <person name="Corcolon B."/>
            <person name="Chong P.A."/>
            <person name="Kema G.H.J."/>
            <person name="Seidl M.F."/>
        </authorList>
    </citation>
    <scope>NUCLEOTIDE SEQUENCE [LARGE SCALE GENOMIC DNA]</scope>
    <source>
        <strain evidence="1 2">P124</strain>
    </source>
</reference>
<sequence length="66" mass="7232">MPAAYLISRTIDPIFAVSVGVVAAAVRINREEKEKGKTTQETIESLKRRTAMLFGSDQPAIKAVEK</sequence>
<gene>
    <name evidence="1" type="ORF">PRZ48_002964</name>
</gene>
<comment type="caution">
    <text evidence="1">The sequence shown here is derived from an EMBL/GenBank/DDBJ whole genome shotgun (WGS) entry which is preliminary data.</text>
</comment>
<dbReference type="Proteomes" id="UP001305779">
    <property type="component" value="Unassembled WGS sequence"/>
</dbReference>
<organism evidence="1 2">
    <name type="scientific">Zasmidium cellare</name>
    <name type="common">Wine cellar mold</name>
    <name type="synonym">Racodium cellare</name>
    <dbReference type="NCBI Taxonomy" id="395010"/>
    <lineage>
        <taxon>Eukaryota</taxon>
        <taxon>Fungi</taxon>
        <taxon>Dikarya</taxon>
        <taxon>Ascomycota</taxon>
        <taxon>Pezizomycotina</taxon>
        <taxon>Dothideomycetes</taxon>
        <taxon>Dothideomycetidae</taxon>
        <taxon>Mycosphaerellales</taxon>
        <taxon>Mycosphaerellaceae</taxon>
        <taxon>Zasmidium</taxon>
    </lineage>
</organism>
<keyword evidence="2" id="KW-1185">Reference proteome</keyword>
<dbReference type="InterPro" id="IPR024242">
    <property type="entry name" value="NCE101"/>
</dbReference>
<proteinExistence type="predicted"/>
<name>A0ABR0EUY6_ZASCE</name>